<sequence length="867" mass="95086">MSDNTPVIKRRRTPSAVWFLPILAAIIAGWLVYQNYRDQGVLIEVMFDSATGLEANKTKVLYRGLPTGVVKSLKIDEDLRRVRAVIEMVPETADTLTDEAQFWLVKPQVSLSGVRGLETLLSGHYIGFQPGMSGKTTDTFIANDQPPPPLKDSDGLYLTLTADNARSVYQGAKVYYRDIEVGEVLSHTLSPNGQRVLIETYIEPRYTGLIKENTRFWNASGIRIKADLPKIDIQVDSLASIIAGGIHFSPPDEDAKPATNGTRFSLFDDYEAAQDGINVKLRFPSATEISEGTVVMSRGVQIGRVKEATVTDDFKYLDTVLFLDPRAKDLLRESSRFWLQKPQLSITNLSNIGDLLRGSFIELDPGQGAEKLSFTALNLAPAKRQLAMGKSFELKTDTLGSITKGSPILYRQMPVGEVLSYELGSDGSHIIIHAAIEQQYSHLLSGNTRFWNASGIKVNASLRGVSVSTESATSLLLGGISFFNPGDGKKSAPKSSYTLYDDYQSASDNGKLSDQRFAGALKIRLHAEETGSLKAGDPVLYKQIRVGEITDVTLNKDGNAVTLYALIEKPYKHLVHEGTRFWNASGISADVSLRQLDLKMESLEALISGGIAFANFEEGEAIKTNHLFTLYPNESLSELQPLGIIVTFPAGKDLQPLADIRYKGQTVGKVRNVKVIEQGKRIKAFIDLYRDGHFLAQEGSRFWVVSSQIRLSAIENPEGLILGNYVEASEGNGKAQFQFKGLTKPPAFRNYEGLNLIVQVPELGSLMKGSPVFFRQVPVGRVTNFDLPSVGQHVNVFVNINPEYASYVRADSEFENISGVRMDLSLFGGLKVKAESLETIIGGGLSFTSPTDSPKAASGAIFTLKDD</sequence>
<comment type="subcellular location">
    <subcellularLocation>
        <location evidence="1">Cell inner membrane</location>
    </subcellularLocation>
</comment>
<evidence type="ECO:0000256" key="5">
    <source>
        <dbReference type="ARBA" id="ARBA00022989"/>
    </source>
</evidence>
<accession>A0AAW7XLU1</accession>
<feature type="domain" description="Mce/MlaD" evidence="8">
    <location>
        <begin position="522"/>
        <end position="598"/>
    </location>
</feature>
<feature type="domain" description="Mce/MlaD" evidence="8">
    <location>
        <begin position="155"/>
        <end position="215"/>
    </location>
</feature>
<evidence type="ECO:0000313" key="9">
    <source>
        <dbReference type="EMBL" id="MDO6454249.1"/>
    </source>
</evidence>
<gene>
    <name evidence="9" type="ORF">Q4490_11815</name>
</gene>
<evidence type="ECO:0000256" key="1">
    <source>
        <dbReference type="ARBA" id="ARBA00004533"/>
    </source>
</evidence>
<dbReference type="InterPro" id="IPR051800">
    <property type="entry name" value="PqiA-PqiB_transport"/>
</dbReference>
<feature type="transmembrane region" description="Helical" evidence="7">
    <location>
        <begin position="16"/>
        <end position="33"/>
    </location>
</feature>
<evidence type="ECO:0000256" key="6">
    <source>
        <dbReference type="ARBA" id="ARBA00023136"/>
    </source>
</evidence>
<dbReference type="AlphaFoldDB" id="A0AAW7XLU1"/>
<dbReference type="InterPro" id="IPR003399">
    <property type="entry name" value="Mce/MlaD"/>
</dbReference>
<protein>
    <submittedName>
        <fullName evidence="9">MlaD family protein</fullName>
    </submittedName>
</protein>
<evidence type="ECO:0000313" key="10">
    <source>
        <dbReference type="Proteomes" id="UP001169862"/>
    </source>
</evidence>
<keyword evidence="3" id="KW-0997">Cell inner membrane</keyword>
<feature type="domain" description="Mce/MlaD" evidence="8">
    <location>
        <begin position="40"/>
        <end position="131"/>
    </location>
</feature>
<proteinExistence type="predicted"/>
<keyword evidence="2" id="KW-1003">Cell membrane</keyword>
<dbReference type="PANTHER" id="PTHR30462:SF0">
    <property type="entry name" value="INTERMEMBRANE TRANSPORT PROTEIN YEBT"/>
    <property type="match status" value="1"/>
</dbReference>
<name>A0AAW7XLU1_9GAMM</name>
<evidence type="ECO:0000256" key="7">
    <source>
        <dbReference type="SAM" id="Phobius"/>
    </source>
</evidence>
<keyword evidence="4 7" id="KW-0812">Transmembrane</keyword>
<evidence type="ECO:0000259" key="8">
    <source>
        <dbReference type="Pfam" id="PF02470"/>
    </source>
</evidence>
<dbReference type="Proteomes" id="UP001169862">
    <property type="component" value="Unassembled WGS sequence"/>
</dbReference>
<comment type="caution">
    <text evidence="9">The sequence shown here is derived from an EMBL/GenBank/DDBJ whole genome shotgun (WGS) entry which is preliminary data.</text>
</comment>
<dbReference type="RefSeq" id="WP_303550772.1">
    <property type="nucleotide sequence ID" value="NZ_JAUOPG010000007.1"/>
</dbReference>
<feature type="domain" description="Mce/MlaD" evidence="8">
    <location>
        <begin position="391"/>
        <end position="449"/>
    </location>
</feature>
<evidence type="ECO:0000256" key="3">
    <source>
        <dbReference type="ARBA" id="ARBA00022519"/>
    </source>
</evidence>
<dbReference type="PANTHER" id="PTHR30462">
    <property type="entry name" value="INTERMEMBRANE TRANSPORT PROTEIN PQIB-RELATED"/>
    <property type="match status" value="1"/>
</dbReference>
<keyword evidence="6 7" id="KW-0472">Membrane</keyword>
<dbReference type="Pfam" id="PF02470">
    <property type="entry name" value="MlaD"/>
    <property type="match status" value="6"/>
</dbReference>
<evidence type="ECO:0000256" key="2">
    <source>
        <dbReference type="ARBA" id="ARBA00022475"/>
    </source>
</evidence>
<reference evidence="9" key="1">
    <citation type="submission" date="2023-07" db="EMBL/GenBank/DDBJ databases">
        <title>Genome content predicts the carbon catabolic preferences of heterotrophic bacteria.</title>
        <authorList>
            <person name="Gralka M."/>
        </authorList>
    </citation>
    <scope>NUCLEOTIDE SEQUENCE</scope>
    <source>
        <strain evidence="9">I2M16</strain>
    </source>
</reference>
<feature type="domain" description="Mce/MlaD" evidence="8">
    <location>
        <begin position="756"/>
        <end position="814"/>
    </location>
</feature>
<organism evidence="9 10">
    <name type="scientific">Neptunomonas phycophila</name>
    <dbReference type="NCBI Taxonomy" id="1572645"/>
    <lineage>
        <taxon>Bacteria</taxon>
        <taxon>Pseudomonadati</taxon>
        <taxon>Pseudomonadota</taxon>
        <taxon>Gammaproteobacteria</taxon>
        <taxon>Oceanospirillales</taxon>
        <taxon>Oceanospirillaceae</taxon>
        <taxon>Neptunomonas</taxon>
    </lineage>
</organism>
<dbReference type="GO" id="GO:0005886">
    <property type="term" value="C:plasma membrane"/>
    <property type="evidence" value="ECO:0007669"/>
    <property type="project" value="UniProtKB-SubCell"/>
</dbReference>
<feature type="domain" description="Mce/MlaD" evidence="8">
    <location>
        <begin position="276"/>
        <end position="366"/>
    </location>
</feature>
<keyword evidence="5 7" id="KW-1133">Transmembrane helix</keyword>
<dbReference type="EMBL" id="JAUOPG010000007">
    <property type="protein sequence ID" value="MDO6454249.1"/>
    <property type="molecule type" value="Genomic_DNA"/>
</dbReference>
<evidence type="ECO:0000256" key="4">
    <source>
        <dbReference type="ARBA" id="ARBA00022692"/>
    </source>
</evidence>